<keyword evidence="6" id="KW-0560">Oxidoreductase</keyword>
<dbReference type="InterPro" id="IPR050074">
    <property type="entry name" value="DHO_dehydrogenase"/>
</dbReference>
<keyword evidence="3" id="KW-0285">Flavoprotein</keyword>
<comment type="pathway">
    <text evidence="2">Pyrimidine metabolism; UMP biosynthesis via de novo pathway.</text>
</comment>
<dbReference type="PIRSF" id="PIRSF000164">
    <property type="entry name" value="DHO_oxidase"/>
    <property type="match status" value="1"/>
</dbReference>
<dbReference type="GO" id="GO:0006207">
    <property type="term" value="P:'de novo' pyrimidine nucleobase biosynthetic process"/>
    <property type="evidence" value="ECO:0007669"/>
    <property type="project" value="TreeGrafter"/>
</dbReference>
<dbReference type="SUPFAM" id="SSF51395">
    <property type="entry name" value="FMN-linked oxidoreductases"/>
    <property type="match status" value="1"/>
</dbReference>
<dbReference type="Pfam" id="PF01180">
    <property type="entry name" value="DHO_dh"/>
    <property type="match status" value="1"/>
</dbReference>
<dbReference type="Gene3D" id="3.20.20.70">
    <property type="entry name" value="Aldolase class I"/>
    <property type="match status" value="1"/>
</dbReference>
<evidence type="ECO:0000256" key="4">
    <source>
        <dbReference type="ARBA" id="ARBA00022643"/>
    </source>
</evidence>
<dbReference type="PANTHER" id="PTHR48109:SF3">
    <property type="entry name" value="SLL0744 PROTEIN"/>
    <property type="match status" value="1"/>
</dbReference>
<dbReference type="InterPro" id="IPR012135">
    <property type="entry name" value="Dihydroorotate_DH_1_2"/>
</dbReference>
<keyword evidence="5" id="KW-0665">Pyrimidine biosynthesis</keyword>
<dbReference type="CDD" id="cd04739">
    <property type="entry name" value="DHOD_like"/>
    <property type="match status" value="1"/>
</dbReference>
<evidence type="ECO:0000256" key="1">
    <source>
        <dbReference type="ARBA" id="ARBA00001917"/>
    </source>
</evidence>
<name>A0AAE9ZZ85_9BACT</name>
<keyword evidence="4" id="KW-0288">FMN</keyword>
<dbReference type="PANTHER" id="PTHR48109">
    <property type="entry name" value="DIHYDROOROTATE DEHYDROGENASE (QUINONE), MITOCHONDRIAL-RELATED"/>
    <property type="match status" value="1"/>
</dbReference>
<dbReference type="GO" id="GO:0006222">
    <property type="term" value="P:UMP biosynthetic process"/>
    <property type="evidence" value="ECO:0007669"/>
    <property type="project" value="InterPro"/>
</dbReference>
<evidence type="ECO:0000256" key="3">
    <source>
        <dbReference type="ARBA" id="ARBA00022630"/>
    </source>
</evidence>
<proteinExistence type="predicted"/>
<keyword evidence="9" id="KW-1185">Reference proteome</keyword>
<comment type="cofactor">
    <cofactor evidence="1">
        <name>FMN</name>
        <dbReference type="ChEBI" id="CHEBI:58210"/>
    </cofactor>
</comment>
<dbReference type="KEGG" id="slom:PXH66_01295"/>
<dbReference type="GO" id="GO:0004152">
    <property type="term" value="F:dihydroorotate dehydrogenase activity"/>
    <property type="evidence" value="ECO:0007669"/>
    <property type="project" value="InterPro"/>
</dbReference>
<evidence type="ECO:0000256" key="6">
    <source>
        <dbReference type="ARBA" id="ARBA00023002"/>
    </source>
</evidence>
<dbReference type="GO" id="GO:0005737">
    <property type="term" value="C:cytoplasm"/>
    <property type="evidence" value="ECO:0007669"/>
    <property type="project" value="InterPro"/>
</dbReference>
<organism evidence="8 9">
    <name type="scientific">Synoicihabitans lomoniglobus</name>
    <dbReference type="NCBI Taxonomy" id="2909285"/>
    <lineage>
        <taxon>Bacteria</taxon>
        <taxon>Pseudomonadati</taxon>
        <taxon>Verrucomicrobiota</taxon>
        <taxon>Opitutia</taxon>
        <taxon>Opitutales</taxon>
        <taxon>Opitutaceae</taxon>
        <taxon>Synoicihabitans</taxon>
    </lineage>
</organism>
<gene>
    <name evidence="8" type="ORF">PXH66_01295</name>
</gene>
<dbReference type="RefSeq" id="WP_330929430.1">
    <property type="nucleotide sequence ID" value="NZ_CP119075.1"/>
</dbReference>
<dbReference type="AlphaFoldDB" id="A0AAE9ZZ85"/>
<dbReference type="NCBIfam" id="NF005741">
    <property type="entry name" value="PRK07565.1"/>
    <property type="match status" value="1"/>
</dbReference>
<evidence type="ECO:0000313" key="8">
    <source>
        <dbReference type="EMBL" id="WED65483.1"/>
    </source>
</evidence>
<reference evidence="8" key="1">
    <citation type="submission" date="2023-03" db="EMBL/GenBank/DDBJ databases">
        <title>Lomoglobus Profundus gen. nov., sp. nov., a novel member of the phylum Verrucomicrobia, isolated from deep-marine sediment of South China Sea.</title>
        <authorList>
            <person name="Ahmad T."/>
            <person name="Ishaq S.E."/>
            <person name="Wang F."/>
        </authorList>
    </citation>
    <scope>NUCLEOTIDE SEQUENCE</scope>
    <source>
        <strain evidence="8">LMO-M01</strain>
    </source>
</reference>
<dbReference type="Proteomes" id="UP001218638">
    <property type="component" value="Chromosome"/>
</dbReference>
<evidence type="ECO:0000259" key="7">
    <source>
        <dbReference type="Pfam" id="PF01180"/>
    </source>
</evidence>
<dbReference type="InterPro" id="IPR013785">
    <property type="entry name" value="Aldolase_TIM"/>
</dbReference>
<evidence type="ECO:0000313" key="9">
    <source>
        <dbReference type="Proteomes" id="UP001218638"/>
    </source>
</evidence>
<accession>A0AAE9ZZ85</accession>
<evidence type="ECO:0000256" key="5">
    <source>
        <dbReference type="ARBA" id="ARBA00022975"/>
    </source>
</evidence>
<feature type="domain" description="Dihydroorotate dehydrogenase catalytic" evidence="7">
    <location>
        <begin position="3"/>
        <end position="287"/>
    </location>
</feature>
<dbReference type="EMBL" id="CP119075">
    <property type="protein sequence ID" value="WED65483.1"/>
    <property type="molecule type" value="Genomic_DNA"/>
</dbReference>
<dbReference type="InterPro" id="IPR005720">
    <property type="entry name" value="Dihydroorotate_DH_cat"/>
</dbReference>
<evidence type="ECO:0000256" key="2">
    <source>
        <dbReference type="ARBA" id="ARBA00004725"/>
    </source>
</evidence>
<sequence length="330" mass="36378">MNLQTKYLGLTLKNPFVVGASPFCDNLTACRELEDAGAAAIVMHSFFEEQIEAENRALVHHLDTGTDSYSEASSFFPSYEDYHLGPNQYLRQLTRLRSLVDIPVIASLNGCHLGNWVGYAQQMEDAGAAAIELNLYQLPTDATVPADEVEAAMIEIVRTVTTAVRIPVAVKISPFHTSLPQFAATLVASGAAGLVLFNRFYQPDIDIRELEVIPQLKLSDSSELLLRLRWLSILSPELGADLACSGGVHSAEDAIKALLAGAQVVQVVSALLRHGPNHLRVLRTGLVQWMDEMEYDRVDRLRGAMNLSRCPDPAAHERANYLKILQSWRV</sequence>
<protein>
    <submittedName>
        <fullName evidence="8">Dihydroorotate dehydrogenase-like protein</fullName>
    </submittedName>
</protein>